<comment type="caution">
    <text evidence="1">The sequence shown here is derived from an EMBL/GenBank/DDBJ whole genome shotgun (WGS) entry which is preliminary data.</text>
</comment>
<name>A0ACC0GKY1_9ERIC</name>
<gene>
    <name evidence="1" type="ORF">LOK49_LG09G00903</name>
</gene>
<protein>
    <submittedName>
        <fullName evidence="1">SCAR-like protein 2</fullName>
    </submittedName>
</protein>
<dbReference type="EMBL" id="CM045765">
    <property type="protein sequence ID" value="KAI8001209.1"/>
    <property type="molecule type" value="Genomic_DNA"/>
</dbReference>
<proteinExistence type="predicted"/>
<dbReference type="Proteomes" id="UP001060215">
    <property type="component" value="Chromosome 8"/>
</dbReference>
<evidence type="ECO:0000313" key="2">
    <source>
        <dbReference type="Proteomes" id="UP001060215"/>
    </source>
</evidence>
<keyword evidence="2" id="KW-1185">Reference proteome</keyword>
<sequence>MEPTPPPLPPLRWRVMKILSDVTISKQGSISDTLNHAFDRKILGSTISSQSIPSLMKQQQNTDKAIAFTPKSKPEWQKSNGQKEVNQAVNGQGTDEIEDFLHQIRTKSFSLRRTKTEKPAVTPRPTSNIEVTAILKANAICQAVGSDDGEDDDNWSNI</sequence>
<evidence type="ECO:0000313" key="1">
    <source>
        <dbReference type="EMBL" id="KAI8001209.1"/>
    </source>
</evidence>
<reference evidence="1 2" key="1">
    <citation type="journal article" date="2022" name="Plant J.">
        <title>Chromosome-level genome of Camellia lanceoleosa provides a valuable resource for understanding genome evolution and self-incompatibility.</title>
        <authorList>
            <person name="Gong W."/>
            <person name="Xiao S."/>
            <person name="Wang L."/>
            <person name="Liao Z."/>
            <person name="Chang Y."/>
            <person name="Mo W."/>
            <person name="Hu G."/>
            <person name="Li W."/>
            <person name="Zhao G."/>
            <person name="Zhu H."/>
            <person name="Hu X."/>
            <person name="Ji K."/>
            <person name="Xiang X."/>
            <person name="Song Q."/>
            <person name="Yuan D."/>
            <person name="Jin S."/>
            <person name="Zhang L."/>
        </authorList>
    </citation>
    <scope>NUCLEOTIDE SEQUENCE [LARGE SCALE GENOMIC DNA]</scope>
    <source>
        <strain evidence="1">SQ_2022a</strain>
    </source>
</reference>
<organism evidence="1 2">
    <name type="scientific">Camellia lanceoleosa</name>
    <dbReference type="NCBI Taxonomy" id="1840588"/>
    <lineage>
        <taxon>Eukaryota</taxon>
        <taxon>Viridiplantae</taxon>
        <taxon>Streptophyta</taxon>
        <taxon>Embryophyta</taxon>
        <taxon>Tracheophyta</taxon>
        <taxon>Spermatophyta</taxon>
        <taxon>Magnoliopsida</taxon>
        <taxon>eudicotyledons</taxon>
        <taxon>Gunneridae</taxon>
        <taxon>Pentapetalae</taxon>
        <taxon>asterids</taxon>
        <taxon>Ericales</taxon>
        <taxon>Theaceae</taxon>
        <taxon>Camellia</taxon>
    </lineage>
</organism>
<accession>A0ACC0GKY1</accession>